<reference evidence="3" key="2">
    <citation type="submission" date="2017-12" db="EMBL/GenBank/DDBJ databases">
        <title>Genome sequence of the Bar-tailed Godwit (Limosa lapponica baueri).</title>
        <authorList>
            <person name="Lima N.C.B."/>
            <person name="Parody-Merino A.M."/>
            <person name="Battley P.F."/>
            <person name="Fidler A.E."/>
            <person name="Prosdocimi F."/>
        </authorList>
    </citation>
    <scope>NUCLEOTIDE SEQUENCE [LARGE SCALE GENOMIC DNA]</scope>
</reference>
<accession>A0A2I0UHD4</accession>
<keyword evidence="3" id="KW-1185">Reference proteome</keyword>
<dbReference type="OrthoDB" id="156886at2759"/>
<proteinExistence type="predicted"/>
<evidence type="ECO:0000313" key="2">
    <source>
        <dbReference type="EMBL" id="PKU45448.1"/>
    </source>
</evidence>
<protein>
    <submittedName>
        <fullName evidence="2">Uncharacterized protein</fullName>
    </submittedName>
</protein>
<reference evidence="3" key="1">
    <citation type="submission" date="2017-11" db="EMBL/GenBank/DDBJ databases">
        <authorList>
            <person name="Lima N.C."/>
            <person name="Parody-Merino A.M."/>
            <person name="Battley P.F."/>
            <person name="Fidler A.E."/>
            <person name="Prosdocimi F."/>
        </authorList>
    </citation>
    <scope>NUCLEOTIDE SEQUENCE [LARGE SCALE GENOMIC DNA]</scope>
</reference>
<sequence length="181" mass="20563">MSAQDLQETEALLELQLENLQNTLEYLKGAQQSPTAQTAIIKIPGYETLLIFRSAYPLQKKAVLSRSSAGTTAEALFQSEAETENKYQLPRIFLHPWNGQKESSPEEKDLGVLVDEKLKMSRRCVMAAQKANHFLDCIKMSMASRLREGILPLYSALVRPHLEYCVQLWGPQHKKDMDLLE</sequence>
<feature type="coiled-coil region" evidence="1">
    <location>
        <begin position="3"/>
        <end position="30"/>
    </location>
</feature>
<keyword evidence="1" id="KW-0175">Coiled coil</keyword>
<dbReference type="AlphaFoldDB" id="A0A2I0UHD4"/>
<evidence type="ECO:0000313" key="3">
    <source>
        <dbReference type="Proteomes" id="UP000233556"/>
    </source>
</evidence>
<dbReference type="PANTHER" id="PTHR33332">
    <property type="entry name" value="REVERSE TRANSCRIPTASE DOMAIN-CONTAINING PROTEIN"/>
    <property type="match status" value="1"/>
</dbReference>
<gene>
    <name evidence="2" type="ORF">llap_4240</name>
</gene>
<evidence type="ECO:0000256" key="1">
    <source>
        <dbReference type="SAM" id="Coils"/>
    </source>
</evidence>
<name>A0A2I0UHD4_LIMLA</name>
<dbReference type="Proteomes" id="UP000233556">
    <property type="component" value="Unassembled WGS sequence"/>
</dbReference>
<dbReference type="EMBL" id="KZ505759">
    <property type="protein sequence ID" value="PKU45448.1"/>
    <property type="molecule type" value="Genomic_DNA"/>
</dbReference>
<organism evidence="2 3">
    <name type="scientific">Limosa lapponica baueri</name>
    <dbReference type="NCBI Taxonomy" id="1758121"/>
    <lineage>
        <taxon>Eukaryota</taxon>
        <taxon>Metazoa</taxon>
        <taxon>Chordata</taxon>
        <taxon>Craniata</taxon>
        <taxon>Vertebrata</taxon>
        <taxon>Euteleostomi</taxon>
        <taxon>Archelosauria</taxon>
        <taxon>Archosauria</taxon>
        <taxon>Dinosauria</taxon>
        <taxon>Saurischia</taxon>
        <taxon>Theropoda</taxon>
        <taxon>Coelurosauria</taxon>
        <taxon>Aves</taxon>
        <taxon>Neognathae</taxon>
        <taxon>Neoaves</taxon>
        <taxon>Charadriiformes</taxon>
        <taxon>Scolopacidae</taxon>
        <taxon>Limosa</taxon>
    </lineage>
</organism>